<evidence type="ECO:0000256" key="5">
    <source>
        <dbReference type="ARBA" id="ARBA00022989"/>
    </source>
</evidence>
<keyword evidence="3" id="KW-0808">Transferase</keyword>
<evidence type="ECO:0000256" key="4">
    <source>
        <dbReference type="ARBA" id="ARBA00022692"/>
    </source>
</evidence>
<dbReference type="Proteomes" id="UP001212841">
    <property type="component" value="Unassembled WGS sequence"/>
</dbReference>
<feature type="compositionally biased region" description="Low complexity" evidence="7">
    <location>
        <begin position="176"/>
        <end position="185"/>
    </location>
</feature>
<dbReference type="InterPro" id="IPR029044">
    <property type="entry name" value="Nucleotide-diphossugar_trans"/>
</dbReference>
<evidence type="ECO:0000256" key="1">
    <source>
        <dbReference type="ARBA" id="ARBA00004141"/>
    </source>
</evidence>
<dbReference type="SUPFAM" id="SSF53448">
    <property type="entry name" value="Nucleotide-diphospho-sugar transferases"/>
    <property type="match status" value="1"/>
</dbReference>
<feature type="transmembrane region" description="Helical" evidence="8">
    <location>
        <begin position="508"/>
        <end position="533"/>
    </location>
</feature>
<keyword evidence="6 8" id="KW-0472">Membrane</keyword>
<dbReference type="GO" id="GO:0016020">
    <property type="term" value="C:membrane"/>
    <property type="evidence" value="ECO:0007669"/>
    <property type="project" value="UniProtKB-SubCell"/>
</dbReference>
<evidence type="ECO:0000259" key="9">
    <source>
        <dbReference type="Pfam" id="PF13632"/>
    </source>
</evidence>
<dbReference type="AlphaFoldDB" id="A0AAD5SKW7"/>
<evidence type="ECO:0000256" key="6">
    <source>
        <dbReference type="ARBA" id="ARBA00023136"/>
    </source>
</evidence>
<evidence type="ECO:0000256" key="2">
    <source>
        <dbReference type="ARBA" id="ARBA00022676"/>
    </source>
</evidence>
<dbReference type="InterPro" id="IPR001173">
    <property type="entry name" value="Glyco_trans_2-like"/>
</dbReference>
<evidence type="ECO:0000313" key="10">
    <source>
        <dbReference type="EMBL" id="KAJ3052593.1"/>
    </source>
</evidence>
<gene>
    <name evidence="10" type="ORF">HK097_005996</name>
</gene>
<keyword evidence="4 8" id="KW-0812">Transmembrane</keyword>
<dbReference type="InterPro" id="IPR050321">
    <property type="entry name" value="Glycosyltr_2/OpgH_subfam"/>
</dbReference>
<sequence>MAASRSTAILAGVLVLIYVLLSGAFYWFVDRDILDVLNLIFNLALNFIATCVLLEVFCAIIEIAKARSRKRRVLKSGAVTEELTVQAVVVDNRKEESDLQTPPLGRESLAVESPKMVGKAPTLVNVPIGGSDEDRSSPSPTDDPTNQIRDSCHSTYSVYGYGLSPPIQKFQDPDTDASSTTSNSTILNQEEYHSSSSSDYPHHHKHNHHASIDSTVPLTPIKPEAVMKSETTPTLLRGTQTFTSTSQYPTIDIILVAYLPNEKDIIVSQLRQFATGLSYPRDKLRVICAYNTPKDIPDVEEQLKEVEREFPQNVIVERVRESRSKAQNVNWALKLVRGEIVALFDTDHKLDSMALHYVVDRFGRGDVDLLQGRCAISNPRTSFPTYFISGEFDIIYGLFHPGRALLHGFGLFGGTNGFWKRSLLQHIGMDPTMLTEDIDSAFRSLEAGARIVFDMNVVSYELAPETFGAFWNQRVRWAQGWVQVTLRHVWKSFKTGARSAPFRSRLGLILLLLFREISFYILSQFLIQLLVAIARSWVEDNAPFWETWSKLNLHAASLAGYDLFILLSVGVVACANRSKFVGVFQFVLYVILTPFYLTFQTFLGIYAHGRELAMVDKWVVTSRSTNKNGAPAPMTPTPVSPAPAHQLPLPSEQAQQPEMTVVQKP</sequence>
<comment type="subcellular location">
    <subcellularLocation>
        <location evidence="1">Membrane</location>
        <topology evidence="1">Multi-pass membrane protein</topology>
    </subcellularLocation>
</comment>
<keyword evidence="2" id="KW-0328">Glycosyltransferase</keyword>
<evidence type="ECO:0000313" key="11">
    <source>
        <dbReference type="Proteomes" id="UP001212841"/>
    </source>
</evidence>
<name>A0AAD5SKW7_9FUNG</name>
<feature type="compositionally biased region" description="Polar residues" evidence="7">
    <location>
        <begin position="137"/>
        <end position="151"/>
    </location>
</feature>
<feature type="transmembrane region" description="Helical" evidence="8">
    <location>
        <begin position="553"/>
        <end position="574"/>
    </location>
</feature>
<dbReference type="Gene3D" id="3.90.550.10">
    <property type="entry name" value="Spore Coat Polysaccharide Biosynthesis Protein SpsA, Chain A"/>
    <property type="match status" value="1"/>
</dbReference>
<evidence type="ECO:0000256" key="3">
    <source>
        <dbReference type="ARBA" id="ARBA00022679"/>
    </source>
</evidence>
<feature type="region of interest" description="Disordered" evidence="7">
    <location>
        <begin position="94"/>
        <end position="151"/>
    </location>
</feature>
<organism evidence="10 11">
    <name type="scientific">Rhizophlyctis rosea</name>
    <dbReference type="NCBI Taxonomy" id="64517"/>
    <lineage>
        <taxon>Eukaryota</taxon>
        <taxon>Fungi</taxon>
        <taxon>Fungi incertae sedis</taxon>
        <taxon>Chytridiomycota</taxon>
        <taxon>Chytridiomycota incertae sedis</taxon>
        <taxon>Chytridiomycetes</taxon>
        <taxon>Rhizophlyctidales</taxon>
        <taxon>Rhizophlyctidaceae</taxon>
        <taxon>Rhizophlyctis</taxon>
    </lineage>
</organism>
<protein>
    <recommendedName>
        <fullName evidence="9">Glycosyltransferase 2-like domain-containing protein</fullName>
    </recommendedName>
</protein>
<comment type="caution">
    <text evidence="10">The sequence shown here is derived from an EMBL/GenBank/DDBJ whole genome shotgun (WGS) entry which is preliminary data.</text>
</comment>
<feature type="transmembrane region" description="Helical" evidence="8">
    <location>
        <begin position="40"/>
        <end position="64"/>
    </location>
</feature>
<proteinExistence type="predicted"/>
<evidence type="ECO:0000256" key="7">
    <source>
        <dbReference type="SAM" id="MobiDB-lite"/>
    </source>
</evidence>
<dbReference type="GO" id="GO:0016757">
    <property type="term" value="F:glycosyltransferase activity"/>
    <property type="evidence" value="ECO:0007669"/>
    <property type="project" value="UniProtKB-KW"/>
</dbReference>
<feature type="region of interest" description="Disordered" evidence="7">
    <location>
        <begin position="626"/>
        <end position="665"/>
    </location>
</feature>
<reference evidence="10" key="1">
    <citation type="submission" date="2020-05" db="EMBL/GenBank/DDBJ databases">
        <title>Phylogenomic resolution of chytrid fungi.</title>
        <authorList>
            <person name="Stajich J.E."/>
            <person name="Amses K."/>
            <person name="Simmons R."/>
            <person name="Seto K."/>
            <person name="Myers J."/>
            <person name="Bonds A."/>
            <person name="Quandt C.A."/>
            <person name="Barry K."/>
            <person name="Liu P."/>
            <person name="Grigoriev I."/>
            <person name="Longcore J.E."/>
            <person name="James T.Y."/>
        </authorList>
    </citation>
    <scope>NUCLEOTIDE SEQUENCE</scope>
    <source>
        <strain evidence="10">JEL0318</strain>
    </source>
</reference>
<accession>A0AAD5SKW7</accession>
<feature type="transmembrane region" description="Helical" evidence="8">
    <location>
        <begin position="586"/>
        <end position="607"/>
    </location>
</feature>
<keyword evidence="5 8" id="KW-1133">Transmembrane helix</keyword>
<dbReference type="EMBL" id="JADGJD010000281">
    <property type="protein sequence ID" value="KAJ3052593.1"/>
    <property type="molecule type" value="Genomic_DNA"/>
</dbReference>
<feature type="transmembrane region" description="Helical" evidence="8">
    <location>
        <begin position="7"/>
        <end position="28"/>
    </location>
</feature>
<keyword evidence="11" id="KW-1185">Reference proteome</keyword>
<evidence type="ECO:0000256" key="8">
    <source>
        <dbReference type="SAM" id="Phobius"/>
    </source>
</evidence>
<dbReference type="PANTHER" id="PTHR43867">
    <property type="entry name" value="CELLULOSE SYNTHASE CATALYTIC SUBUNIT A [UDP-FORMING]"/>
    <property type="match status" value="1"/>
</dbReference>
<feature type="domain" description="Glycosyltransferase 2-like" evidence="9">
    <location>
        <begin position="340"/>
        <end position="532"/>
    </location>
</feature>
<dbReference type="PANTHER" id="PTHR43867:SF2">
    <property type="entry name" value="CELLULOSE SYNTHASE CATALYTIC SUBUNIT A [UDP-FORMING]"/>
    <property type="match status" value="1"/>
</dbReference>
<dbReference type="Pfam" id="PF13632">
    <property type="entry name" value="Glyco_trans_2_3"/>
    <property type="match status" value="1"/>
</dbReference>
<dbReference type="CDD" id="cd06423">
    <property type="entry name" value="CESA_like"/>
    <property type="match status" value="1"/>
</dbReference>
<feature type="region of interest" description="Disordered" evidence="7">
    <location>
        <begin position="164"/>
        <end position="218"/>
    </location>
</feature>